<gene>
    <name evidence="7" type="ORF">H6G59_12855</name>
</gene>
<feature type="coiled-coil region" evidence="3">
    <location>
        <begin position="219"/>
        <end position="253"/>
    </location>
</feature>
<keyword evidence="2 3" id="KW-0175">Coiled coil</keyword>
<dbReference type="PANTHER" id="PTHR30469">
    <property type="entry name" value="MULTIDRUG RESISTANCE PROTEIN MDTA"/>
    <property type="match status" value="1"/>
</dbReference>
<protein>
    <submittedName>
        <fullName evidence="7">Efflux RND transporter periplasmic adaptor subunit</fullName>
    </submittedName>
</protein>
<feature type="region of interest" description="Disordered" evidence="4">
    <location>
        <begin position="1"/>
        <end position="38"/>
    </location>
</feature>
<dbReference type="Gene3D" id="6.10.140.1990">
    <property type="match status" value="1"/>
</dbReference>
<dbReference type="InterPro" id="IPR030190">
    <property type="entry name" value="MacA_alpha-hairpin_sf"/>
</dbReference>
<keyword evidence="5" id="KW-0812">Transmembrane</keyword>
<dbReference type="Gene3D" id="2.40.30.170">
    <property type="match status" value="1"/>
</dbReference>
<evidence type="ECO:0000256" key="2">
    <source>
        <dbReference type="ARBA" id="ARBA00023054"/>
    </source>
</evidence>
<evidence type="ECO:0000259" key="6">
    <source>
        <dbReference type="Pfam" id="PF25917"/>
    </source>
</evidence>
<dbReference type="RefSeq" id="WP_190714972.1">
    <property type="nucleotide sequence ID" value="NZ_JACJST010000010.1"/>
</dbReference>
<dbReference type="Pfam" id="PF25917">
    <property type="entry name" value="BSH_RND"/>
    <property type="match status" value="1"/>
</dbReference>
<sequence length="448" mass="48706">MNPLENQTPILDSDNDLENQTPILDDDDFEAESPSPHSKRPWLWLLLTLLLAGGGIAVWRVLTPSQKPPVATAAAPPGVQVKLSSLKASTIEQSSNFIANLRSRRSVTLRPRIQGQISQIFVQAGDEVKAGTPILQIDAEEQKAAVSGVDAAAMAARSQLENAKATLKSIEAERLSKQADVKLNELDYQRYSYLAAEGAISRQTQDQYANKLATAKASLNAIDAQIQAQKAAISQAEKAVQQAQAATKQQQVQLKYYKITAPFAGKVGDIPIKIGDFVDTSTQLATITENQTLEVNISVPVQQATRLRPGMTLQLIDERGKNLGSSRIFFIAPNTANDTQSVLVKSLFDNSRKQLRADQFVKAKVIWNKRPGVLIPTTTVIRLGAETFVYVAETSPKKQELVARLKPVELGSIQGNQYQVLKGLTAGEKIIVSGLLNLRDGASIIPEP</sequence>
<evidence type="ECO:0000256" key="5">
    <source>
        <dbReference type="SAM" id="Phobius"/>
    </source>
</evidence>
<feature type="domain" description="Multidrug resistance protein MdtA-like barrel-sandwich hybrid" evidence="6">
    <location>
        <begin position="105"/>
        <end position="288"/>
    </location>
</feature>
<evidence type="ECO:0000256" key="1">
    <source>
        <dbReference type="ARBA" id="ARBA00009477"/>
    </source>
</evidence>
<proteinExistence type="inferred from homology"/>
<accession>A0ABR8FFG3</accession>
<name>A0ABR8FFG3_9NOST</name>
<dbReference type="Proteomes" id="UP000640531">
    <property type="component" value="Unassembled WGS sequence"/>
</dbReference>
<dbReference type="Gene3D" id="2.40.420.20">
    <property type="match status" value="1"/>
</dbReference>
<keyword evidence="5" id="KW-1133">Transmembrane helix</keyword>
<evidence type="ECO:0000256" key="4">
    <source>
        <dbReference type="SAM" id="MobiDB-lite"/>
    </source>
</evidence>
<keyword evidence="5" id="KW-0472">Membrane</keyword>
<keyword evidence="8" id="KW-1185">Reference proteome</keyword>
<evidence type="ECO:0000256" key="3">
    <source>
        <dbReference type="SAM" id="Coils"/>
    </source>
</evidence>
<dbReference type="PANTHER" id="PTHR30469:SF39">
    <property type="entry name" value="SLL0180 PROTEIN"/>
    <property type="match status" value="1"/>
</dbReference>
<comment type="similarity">
    <text evidence="1">Belongs to the membrane fusion protein (MFP) (TC 8.A.1) family.</text>
</comment>
<dbReference type="SUPFAM" id="SSF111369">
    <property type="entry name" value="HlyD-like secretion proteins"/>
    <property type="match status" value="2"/>
</dbReference>
<evidence type="ECO:0000313" key="8">
    <source>
        <dbReference type="Proteomes" id="UP000640531"/>
    </source>
</evidence>
<feature type="compositionally biased region" description="Polar residues" evidence="4">
    <location>
        <begin position="1"/>
        <end position="10"/>
    </location>
</feature>
<dbReference type="InterPro" id="IPR058625">
    <property type="entry name" value="MdtA-like_BSH"/>
</dbReference>
<dbReference type="InterPro" id="IPR006143">
    <property type="entry name" value="RND_pump_MFP"/>
</dbReference>
<evidence type="ECO:0000313" key="7">
    <source>
        <dbReference type="EMBL" id="MBD2568774.1"/>
    </source>
</evidence>
<feature type="transmembrane region" description="Helical" evidence="5">
    <location>
        <begin position="42"/>
        <end position="62"/>
    </location>
</feature>
<comment type="caution">
    <text evidence="7">The sequence shown here is derived from an EMBL/GenBank/DDBJ whole genome shotgun (WGS) entry which is preliminary data.</text>
</comment>
<feature type="coiled-coil region" evidence="3">
    <location>
        <begin position="153"/>
        <end position="180"/>
    </location>
</feature>
<dbReference type="NCBIfam" id="TIGR01730">
    <property type="entry name" value="RND_mfp"/>
    <property type="match status" value="1"/>
</dbReference>
<dbReference type="EMBL" id="JACJST010000010">
    <property type="protein sequence ID" value="MBD2568774.1"/>
    <property type="molecule type" value="Genomic_DNA"/>
</dbReference>
<dbReference type="Gene3D" id="2.40.50.100">
    <property type="match status" value="1"/>
</dbReference>
<reference evidence="7 8" key="1">
    <citation type="journal article" date="2020" name="ISME J.">
        <title>Comparative genomics reveals insights into cyanobacterial evolution and habitat adaptation.</title>
        <authorList>
            <person name="Chen M.Y."/>
            <person name="Teng W.K."/>
            <person name="Zhao L."/>
            <person name="Hu C.X."/>
            <person name="Zhou Y.K."/>
            <person name="Han B.P."/>
            <person name="Song L.R."/>
            <person name="Shu W.S."/>
        </authorList>
    </citation>
    <scope>NUCLEOTIDE SEQUENCE [LARGE SCALE GENOMIC DNA]</scope>
    <source>
        <strain evidence="7 8">FACHB-196</strain>
    </source>
</reference>
<organism evidence="7 8">
    <name type="scientific">Anabaena lutea FACHB-196</name>
    <dbReference type="NCBI Taxonomy" id="2692881"/>
    <lineage>
        <taxon>Bacteria</taxon>
        <taxon>Bacillati</taxon>
        <taxon>Cyanobacteriota</taxon>
        <taxon>Cyanophyceae</taxon>
        <taxon>Nostocales</taxon>
        <taxon>Nostocaceae</taxon>
        <taxon>Anabaena</taxon>
    </lineage>
</organism>